<feature type="transmembrane region" description="Helical" evidence="5">
    <location>
        <begin position="195"/>
        <end position="220"/>
    </location>
</feature>
<evidence type="ECO:0000256" key="3">
    <source>
        <dbReference type="ARBA" id="ARBA00022989"/>
    </source>
</evidence>
<evidence type="ECO:0000256" key="4">
    <source>
        <dbReference type="ARBA" id="ARBA00023136"/>
    </source>
</evidence>
<evidence type="ECO:0000313" key="8">
    <source>
        <dbReference type="Proteomes" id="UP001595812"/>
    </source>
</evidence>
<evidence type="ECO:0000259" key="6">
    <source>
        <dbReference type="Pfam" id="PF04932"/>
    </source>
</evidence>
<accession>A0ABV8AEV8</accession>
<keyword evidence="2 5" id="KW-0812">Transmembrane</keyword>
<dbReference type="Proteomes" id="UP001595812">
    <property type="component" value="Unassembled WGS sequence"/>
</dbReference>
<keyword evidence="3 5" id="KW-1133">Transmembrane helix</keyword>
<sequence>MAIVLITLFTAIVYYFMNYRMADGHIKSIGIIYQDAPTFNQLPTIYFSEDKESVITFNRPYKLKKTSNLEYHLEIPDDTKLRKFRIYFEFPGEKLTFKLNFSTDTGTYQYKSLESLFPSGLGGVNLENEILSFRVERENGYLESSKVFSYSSDLKDIHIFFLSLTPIILLAFFFSRNLNFSIPKKFKLMECLMTALILSIFLPPPTYNIVLIMLFTFGLIKFRKRYWLPNNKLHLIITAFFLIYLVNNIICVLNGAKGFNTIERLLPLFLLSFLIPVYGRRTDLKNFLAVSLLIGAYLFVTSIIDFQIHNNLEFFSFTNFSKFLHPVYYSYLLFFSIIYILYEKKQSYRYLYLGLLFILLVFSGSKIVLSFTLLLIILKFLKFNIKAFCFVIVVVALLVSLPVKHRFSEILSADDISILEETMITDYSDQRLNGFTLRLLLWRETFATMTPTDYIFGKGVKKSTNVELYNRIENLGLIKHKSYNPHNQYVQTLWKTGIIGLIFLLMIPVYSFYIGLINKDKLMMTFALFMIFVMLSESIFGRVRGVYFFTTVLLILANTKHIYENSNTRNKRHTK</sequence>
<feature type="transmembrane region" description="Helical" evidence="5">
    <location>
        <begin position="385"/>
        <end position="403"/>
    </location>
</feature>
<evidence type="ECO:0000256" key="5">
    <source>
        <dbReference type="SAM" id="Phobius"/>
    </source>
</evidence>
<dbReference type="EMBL" id="JBHSAT010000004">
    <property type="protein sequence ID" value="MFC3876175.1"/>
    <property type="molecule type" value="Genomic_DNA"/>
</dbReference>
<evidence type="ECO:0000256" key="1">
    <source>
        <dbReference type="ARBA" id="ARBA00004141"/>
    </source>
</evidence>
<feature type="transmembrane region" description="Helical" evidence="5">
    <location>
        <begin position="232"/>
        <end position="253"/>
    </location>
</feature>
<feature type="transmembrane region" description="Helical" evidence="5">
    <location>
        <begin position="157"/>
        <end position="174"/>
    </location>
</feature>
<dbReference type="PANTHER" id="PTHR37422">
    <property type="entry name" value="TEICHURONIC ACID BIOSYNTHESIS PROTEIN TUAE"/>
    <property type="match status" value="1"/>
</dbReference>
<keyword evidence="8" id="KW-1185">Reference proteome</keyword>
<feature type="transmembrane region" description="Helical" evidence="5">
    <location>
        <begin position="522"/>
        <end position="540"/>
    </location>
</feature>
<dbReference type="GO" id="GO:0016874">
    <property type="term" value="F:ligase activity"/>
    <property type="evidence" value="ECO:0007669"/>
    <property type="project" value="UniProtKB-KW"/>
</dbReference>
<dbReference type="InterPro" id="IPR007016">
    <property type="entry name" value="O-antigen_ligase-rel_domated"/>
</dbReference>
<keyword evidence="7" id="KW-0436">Ligase</keyword>
<name>A0ABV8AEV8_9FLAO</name>
<organism evidence="7 8">
    <name type="scientific">Winogradskyella maritima</name>
    <dbReference type="NCBI Taxonomy" id="1517766"/>
    <lineage>
        <taxon>Bacteria</taxon>
        <taxon>Pseudomonadati</taxon>
        <taxon>Bacteroidota</taxon>
        <taxon>Flavobacteriia</taxon>
        <taxon>Flavobacteriales</taxon>
        <taxon>Flavobacteriaceae</taxon>
        <taxon>Winogradskyella</taxon>
    </lineage>
</organism>
<comment type="subcellular location">
    <subcellularLocation>
        <location evidence="1">Membrane</location>
        <topology evidence="1">Multi-pass membrane protein</topology>
    </subcellularLocation>
</comment>
<feature type="transmembrane region" description="Helical" evidence="5">
    <location>
        <begin position="354"/>
        <end position="378"/>
    </location>
</feature>
<protein>
    <submittedName>
        <fullName evidence="7">O-antigen ligase family protein</fullName>
    </submittedName>
</protein>
<evidence type="ECO:0000256" key="2">
    <source>
        <dbReference type="ARBA" id="ARBA00022692"/>
    </source>
</evidence>
<feature type="domain" description="O-antigen ligase-related" evidence="6">
    <location>
        <begin position="353"/>
        <end position="505"/>
    </location>
</feature>
<comment type="caution">
    <text evidence="7">The sequence shown here is derived from an EMBL/GenBank/DDBJ whole genome shotgun (WGS) entry which is preliminary data.</text>
</comment>
<feature type="transmembrane region" description="Helical" evidence="5">
    <location>
        <begin position="493"/>
        <end position="515"/>
    </location>
</feature>
<dbReference type="RefSeq" id="WP_386096844.1">
    <property type="nucleotide sequence ID" value="NZ_JBHSAT010000004.1"/>
</dbReference>
<feature type="transmembrane region" description="Helical" evidence="5">
    <location>
        <begin position="326"/>
        <end position="342"/>
    </location>
</feature>
<feature type="transmembrane region" description="Helical" evidence="5">
    <location>
        <begin position="287"/>
        <end position="306"/>
    </location>
</feature>
<keyword evidence="4 5" id="KW-0472">Membrane</keyword>
<dbReference type="Pfam" id="PF04932">
    <property type="entry name" value="Wzy_C"/>
    <property type="match status" value="1"/>
</dbReference>
<dbReference type="InterPro" id="IPR051533">
    <property type="entry name" value="WaaL-like"/>
</dbReference>
<gene>
    <name evidence="7" type="ORF">ACFOSX_02930</name>
</gene>
<dbReference type="PANTHER" id="PTHR37422:SF13">
    <property type="entry name" value="LIPOPOLYSACCHARIDE BIOSYNTHESIS PROTEIN PA4999-RELATED"/>
    <property type="match status" value="1"/>
</dbReference>
<evidence type="ECO:0000313" key="7">
    <source>
        <dbReference type="EMBL" id="MFC3876175.1"/>
    </source>
</evidence>
<proteinExistence type="predicted"/>
<reference evidence="8" key="1">
    <citation type="journal article" date="2019" name="Int. J. Syst. Evol. Microbiol.">
        <title>The Global Catalogue of Microorganisms (GCM) 10K type strain sequencing project: providing services to taxonomists for standard genome sequencing and annotation.</title>
        <authorList>
            <consortium name="The Broad Institute Genomics Platform"/>
            <consortium name="The Broad Institute Genome Sequencing Center for Infectious Disease"/>
            <person name="Wu L."/>
            <person name="Ma J."/>
        </authorList>
    </citation>
    <scope>NUCLEOTIDE SEQUENCE [LARGE SCALE GENOMIC DNA]</scope>
    <source>
        <strain evidence="8">CECT 8979</strain>
    </source>
</reference>